<feature type="transmembrane region" description="Helical" evidence="1">
    <location>
        <begin position="126"/>
        <end position="146"/>
    </location>
</feature>
<organism evidence="2 3">
    <name type="scientific">Empedobacter brevis NBRC 14943 = ATCC 43319</name>
    <dbReference type="NCBI Taxonomy" id="1218108"/>
    <lineage>
        <taxon>Bacteria</taxon>
        <taxon>Pseudomonadati</taxon>
        <taxon>Bacteroidota</taxon>
        <taxon>Flavobacteriia</taxon>
        <taxon>Flavobacteriales</taxon>
        <taxon>Weeksellaceae</taxon>
        <taxon>Empedobacter</taxon>
    </lineage>
</organism>
<dbReference type="RefSeq" id="WP_019973928.1">
    <property type="nucleotide sequence ID" value="NZ_BJXC01000002.1"/>
</dbReference>
<evidence type="ECO:0000313" key="2">
    <source>
        <dbReference type="EMBL" id="GEM50784.1"/>
    </source>
</evidence>
<comment type="caution">
    <text evidence="2">The sequence shown here is derived from an EMBL/GenBank/DDBJ whole genome shotgun (WGS) entry which is preliminary data.</text>
</comment>
<evidence type="ECO:0008006" key="4">
    <source>
        <dbReference type="Google" id="ProtNLM"/>
    </source>
</evidence>
<name>A0A511ND87_9FLAO</name>
<dbReference type="STRING" id="1218108.GCA_000382425_00422"/>
<dbReference type="OrthoDB" id="7446256at2"/>
<feature type="transmembrane region" description="Helical" evidence="1">
    <location>
        <begin position="78"/>
        <end position="96"/>
    </location>
</feature>
<dbReference type="EMBL" id="BJXC01000002">
    <property type="protein sequence ID" value="GEM50784.1"/>
    <property type="molecule type" value="Genomic_DNA"/>
</dbReference>
<sequence length="264" mass="30511">MDDNCLNCNQTITGNFCSNCGQKKYKRIDKKYITDEIQYTVLHTNKGFLYSVKNIIKNPGKTARDFIDGNRVNHYKPILLAFVLSGISAFISYKIIGLNEIMGAYYAKQHVNSQFMNDYMTITSSYNSVIMLCLIPLFALFTKLAFRKWGHNYYEHIVMNAYILTFYTLISIFVIYPFMYIFKSNASFIIPIATIYTLIIPFILVWFFKEFYPDKPLKSIIGRVLITVLLTLAGFIIILMILMIIGVIFAMLKGPEALKYVQPQ</sequence>
<reference evidence="2 3" key="1">
    <citation type="submission" date="2019-07" db="EMBL/GenBank/DDBJ databases">
        <title>Whole genome shotgun sequence of Empedobacter brevis NBRC 14943.</title>
        <authorList>
            <person name="Hosoyama A."/>
            <person name="Uohara A."/>
            <person name="Ohji S."/>
            <person name="Ichikawa N."/>
        </authorList>
    </citation>
    <scope>NUCLEOTIDE SEQUENCE [LARGE SCALE GENOMIC DNA]</scope>
    <source>
        <strain evidence="2 3">NBRC 14943</strain>
    </source>
</reference>
<evidence type="ECO:0000313" key="3">
    <source>
        <dbReference type="Proteomes" id="UP000321245"/>
    </source>
</evidence>
<dbReference type="InterPro" id="IPR022134">
    <property type="entry name" value="DUF3667"/>
</dbReference>
<keyword evidence="1" id="KW-0472">Membrane</keyword>
<protein>
    <recommendedName>
        <fullName evidence="4">DUF3667 domain-containing protein</fullName>
    </recommendedName>
</protein>
<dbReference type="Pfam" id="PF12412">
    <property type="entry name" value="DUF3667"/>
    <property type="match status" value="1"/>
</dbReference>
<dbReference type="AlphaFoldDB" id="A0A511ND87"/>
<feature type="transmembrane region" description="Helical" evidence="1">
    <location>
        <begin position="158"/>
        <end position="182"/>
    </location>
</feature>
<proteinExistence type="predicted"/>
<feature type="transmembrane region" description="Helical" evidence="1">
    <location>
        <begin position="188"/>
        <end position="208"/>
    </location>
</feature>
<accession>A0A511ND87</accession>
<keyword evidence="1" id="KW-0812">Transmembrane</keyword>
<keyword evidence="1" id="KW-1133">Transmembrane helix</keyword>
<keyword evidence="3" id="KW-1185">Reference proteome</keyword>
<dbReference type="Proteomes" id="UP000321245">
    <property type="component" value="Unassembled WGS sequence"/>
</dbReference>
<dbReference type="GeneID" id="84648702"/>
<feature type="transmembrane region" description="Helical" evidence="1">
    <location>
        <begin position="220"/>
        <end position="252"/>
    </location>
</feature>
<gene>
    <name evidence="2" type="ORF">EB1_05740</name>
</gene>
<evidence type="ECO:0000256" key="1">
    <source>
        <dbReference type="SAM" id="Phobius"/>
    </source>
</evidence>